<dbReference type="GO" id="GO:0000209">
    <property type="term" value="P:protein polyubiquitination"/>
    <property type="evidence" value="ECO:0007669"/>
    <property type="project" value="InterPro"/>
</dbReference>
<dbReference type="PANTHER" id="PTHR11224:SF10">
    <property type="entry name" value="IP09428P-RELATED"/>
    <property type="match status" value="1"/>
</dbReference>
<dbReference type="Proteomes" id="UP000013827">
    <property type="component" value="Unassembled WGS sequence"/>
</dbReference>
<dbReference type="PROSITE" id="PS50089">
    <property type="entry name" value="ZF_RING_2"/>
    <property type="match status" value="1"/>
</dbReference>
<dbReference type="KEGG" id="ehx:EMIHUDRAFT_198858"/>
<dbReference type="InterPro" id="IPR000571">
    <property type="entry name" value="Znf_CCCH"/>
</dbReference>
<dbReference type="RefSeq" id="XP_005757673.1">
    <property type="nucleotide sequence ID" value="XM_005757616.1"/>
</dbReference>
<dbReference type="GO" id="GO:0008270">
    <property type="term" value="F:zinc ion binding"/>
    <property type="evidence" value="ECO:0007669"/>
    <property type="project" value="UniProtKB-KW"/>
</dbReference>
<feature type="zinc finger region" description="C3H1-type" evidence="5">
    <location>
        <begin position="41"/>
        <end position="63"/>
    </location>
</feature>
<evidence type="ECO:0000256" key="2">
    <source>
        <dbReference type="ARBA" id="ARBA00022723"/>
    </source>
</evidence>
<evidence type="ECO:0000259" key="7">
    <source>
        <dbReference type="PROSITE" id="PS50089"/>
    </source>
</evidence>
<keyword evidence="3 5" id="KW-0863">Zinc-finger</keyword>
<accession>A0A0D3I1V9</accession>
<dbReference type="EnsemblProtists" id="EOD05244">
    <property type="protein sequence ID" value="EOD05244"/>
    <property type="gene ID" value="EMIHUDRAFT_198858"/>
</dbReference>
<evidence type="ECO:0000313" key="10">
    <source>
        <dbReference type="Proteomes" id="UP000013827"/>
    </source>
</evidence>
<dbReference type="eggNOG" id="KOG1039">
    <property type="taxonomic scope" value="Eukaryota"/>
</dbReference>
<dbReference type="PaxDb" id="2903-EOD05244"/>
<organism evidence="9 10">
    <name type="scientific">Emiliania huxleyi (strain CCMP1516)</name>
    <dbReference type="NCBI Taxonomy" id="280463"/>
    <lineage>
        <taxon>Eukaryota</taxon>
        <taxon>Haptista</taxon>
        <taxon>Haptophyta</taxon>
        <taxon>Prymnesiophyceae</taxon>
        <taxon>Isochrysidales</taxon>
        <taxon>Noelaerhabdaceae</taxon>
        <taxon>Emiliania</taxon>
    </lineage>
</organism>
<dbReference type="InterPro" id="IPR001841">
    <property type="entry name" value="Znf_RING"/>
</dbReference>
<evidence type="ECO:0000256" key="6">
    <source>
        <dbReference type="SAM" id="MobiDB-lite"/>
    </source>
</evidence>
<evidence type="ECO:0000313" key="9">
    <source>
        <dbReference type="EnsemblProtists" id="EOD05244"/>
    </source>
</evidence>
<evidence type="ECO:0000256" key="5">
    <source>
        <dbReference type="PROSITE-ProRule" id="PRU00723"/>
    </source>
</evidence>
<keyword evidence="1" id="KW-0808">Transferase</keyword>
<evidence type="ECO:0000256" key="4">
    <source>
        <dbReference type="ARBA" id="ARBA00022833"/>
    </source>
</evidence>
<dbReference type="InterPro" id="IPR045072">
    <property type="entry name" value="MKRN-like"/>
</dbReference>
<feature type="region of interest" description="Disordered" evidence="6">
    <location>
        <begin position="61"/>
        <end position="94"/>
    </location>
</feature>
<dbReference type="Gene3D" id="4.10.1000.10">
    <property type="entry name" value="Zinc finger, CCCH-type"/>
    <property type="match status" value="1"/>
</dbReference>
<proteinExistence type="predicted"/>
<dbReference type="HOGENOM" id="CLU_082278_0_0_1"/>
<feature type="region of interest" description="Disordered" evidence="6">
    <location>
        <begin position="1"/>
        <end position="25"/>
    </location>
</feature>
<evidence type="ECO:0000259" key="8">
    <source>
        <dbReference type="PROSITE" id="PS50103"/>
    </source>
</evidence>
<protein>
    <recommendedName>
        <fullName evidence="11">RING-type E3 ubiquitin transferase</fullName>
    </recommendedName>
</protein>
<reference evidence="10" key="1">
    <citation type="journal article" date="2013" name="Nature">
        <title>Pan genome of the phytoplankton Emiliania underpins its global distribution.</title>
        <authorList>
            <person name="Read B.A."/>
            <person name="Kegel J."/>
            <person name="Klute M.J."/>
            <person name="Kuo A."/>
            <person name="Lefebvre S.C."/>
            <person name="Maumus F."/>
            <person name="Mayer C."/>
            <person name="Miller J."/>
            <person name="Monier A."/>
            <person name="Salamov A."/>
            <person name="Young J."/>
            <person name="Aguilar M."/>
            <person name="Claverie J.M."/>
            <person name="Frickenhaus S."/>
            <person name="Gonzalez K."/>
            <person name="Herman E.K."/>
            <person name="Lin Y.C."/>
            <person name="Napier J."/>
            <person name="Ogata H."/>
            <person name="Sarno A.F."/>
            <person name="Shmutz J."/>
            <person name="Schroeder D."/>
            <person name="de Vargas C."/>
            <person name="Verret F."/>
            <person name="von Dassow P."/>
            <person name="Valentin K."/>
            <person name="Van de Peer Y."/>
            <person name="Wheeler G."/>
            <person name="Dacks J.B."/>
            <person name="Delwiche C.F."/>
            <person name="Dyhrman S.T."/>
            <person name="Glockner G."/>
            <person name="John U."/>
            <person name="Richards T."/>
            <person name="Worden A.Z."/>
            <person name="Zhang X."/>
            <person name="Grigoriev I.V."/>
            <person name="Allen A.E."/>
            <person name="Bidle K."/>
            <person name="Borodovsky M."/>
            <person name="Bowler C."/>
            <person name="Brownlee C."/>
            <person name="Cock J.M."/>
            <person name="Elias M."/>
            <person name="Gladyshev V.N."/>
            <person name="Groth M."/>
            <person name="Guda C."/>
            <person name="Hadaegh A."/>
            <person name="Iglesias-Rodriguez M.D."/>
            <person name="Jenkins J."/>
            <person name="Jones B.M."/>
            <person name="Lawson T."/>
            <person name="Leese F."/>
            <person name="Lindquist E."/>
            <person name="Lobanov A."/>
            <person name="Lomsadze A."/>
            <person name="Malik S.B."/>
            <person name="Marsh M.E."/>
            <person name="Mackinder L."/>
            <person name="Mock T."/>
            <person name="Mueller-Roeber B."/>
            <person name="Pagarete A."/>
            <person name="Parker M."/>
            <person name="Probert I."/>
            <person name="Quesneville H."/>
            <person name="Raines C."/>
            <person name="Rensing S.A."/>
            <person name="Riano-Pachon D.M."/>
            <person name="Richier S."/>
            <person name="Rokitta S."/>
            <person name="Shiraiwa Y."/>
            <person name="Soanes D.M."/>
            <person name="van der Giezen M."/>
            <person name="Wahlund T.M."/>
            <person name="Williams B."/>
            <person name="Wilson W."/>
            <person name="Wolfe G."/>
            <person name="Wurch L.L."/>
        </authorList>
    </citation>
    <scope>NUCLEOTIDE SEQUENCE</scope>
</reference>
<dbReference type="GeneID" id="17251510"/>
<evidence type="ECO:0000256" key="1">
    <source>
        <dbReference type="ARBA" id="ARBA00022679"/>
    </source>
</evidence>
<dbReference type="SUPFAM" id="SSF90229">
    <property type="entry name" value="CCCH zinc finger"/>
    <property type="match status" value="1"/>
</dbReference>
<keyword evidence="2 5" id="KW-0479">Metal-binding</keyword>
<sequence>MQAEEWQPARNRRREQRGIATGSACPFSHECGSGAAQIDTPCRFFAAGHCANGSRCPFRHGPARQQSAAAATPPPLQRSQQPEERQQPHPEGAAAAAVSEVRASLDVACGVCLEQVRRCVPAGLFGIQSGCSHTICLACIRTWRASHTVSMQEGGSRVPRVARSCPECRVLSHYVVPSAFVPESAERKAMLIDGYLARLKHLPLSDYLFAPEASRQQDLLEGVPVRDLRLEDARLKRCGAPPQAADSRQSAAAVPSVSQSMTQQAAATWGIGGGVMGGVVVDGGYGDSGGGDRWP</sequence>
<dbReference type="InterPro" id="IPR017907">
    <property type="entry name" value="Znf_RING_CS"/>
</dbReference>
<reference evidence="9" key="2">
    <citation type="submission" date="2024-10" db="UniProtKB">
        <authorList>
            <consortium name="EnsemblProtists"/>
        </authorList>
    </citation>
    <scope>IDENTIFICATION</scope>
</reference>
<dbReference type="SUPFAM" id="SSF57850">
    <property type="entry name" value="RING/U-box"/>
    <property type="match status" value="1"/>
</dbReference>
<dbReference type="AlphaFoldDB" id="A0A0D3I1V9"/>
<dbReference type="SMART" id="SM00356">
    <property type="entry name" value="ZnF_C3H1"/>
    <property type="match status" value="1"/>
</dbReference>
<evidence type="ECO:0000256" key="3">
    <source>
        <dbReference type="ARBA" id="ARBA00022771"/>
    </source>
</evidence>
<dbReference type="GO" id="GO:0061630">
    <property type="term" value="F:ubiquitin protein ligase activity"/>
    <property type="evidence" value="ECO:0007669"/>
    <property type="project" value="InterPro"/>
</dbReference>
<evidence type="ECO:0008006" key="11">
    <source>
        <dbReference type="Google" id="ProtNLM"/>
    </source>
</evidence>
<dbReference type="InterPro" id="IPR013083">
    <property type="entry name" value="Znf_RING/FYVE/PHD"/>
</dbReference>
<keyword evidence="10" id="KW-1185">Reference proteome</keyword>
<dbReference type="SMART" id="SM00184">
    <property type="entry name" value="RING"/>
    <property type="match status" value="1"/>
</dbReference>
<keyword evidence="4 5" id="KW-0862">Zinc</keyword>
<dbReference type="Gene3D" id="3.30.40.10">
    <property type="entry name" value="Zinc/RING finger domain, C3HC4 (zinc finger)"/>
    <property type="match status" value="1"/>
</dbReference>
<dbReference type="InterPro" id="IPR036855">
    <property type="entry name" value="Znf_CCCH_sf"/>
</dbReference>
<feature type="domain" description="RING-type" evidence="7">
    <location>
        <begin position="109"/>
        <end position="169"/>
    </location>
</feature>
<name>A0A0D3I1V9_EMIH1</name>
<dbReference type="PANTHER" id="PTHR11224">
    <property type="entry name" value="MAKORIN-RELATED"/>
    <property type="match status" value="1"/>
</dbReference>
<dbReference type="PROSITE" id="PS50103">
    <property type="entry name" value="ZF_C3H1"/>
    <property type="match status" value="1"/>
</dbReference>
<dbReference type="STRING" id="2903.R1D8V8"/>
<dbReference type="PROSITE" id="PS00518">
    <property type="entry name" value="ZF_RING_1"/>
    <property type="match status" value="1"/>
</dbReference>
<feature type="domain" description="C3H1-type" evidence="8">
    <location>
        <begin position="41"/>
        <end position="63"/>
    </location>
</feature>